<dbReference type="RefSeq" id="WP_316896541.1">
    <property type="nucleotide sequence ID" value="NZ_CAUDKV010000001.1"/>
</dbReference>
<comment type="caution">
    <text evidence="2">The sequence shown here is derived from an EMBL/GenBank/DDBJ whole genome shotgun (WGS) entry which is preliminary data.</text>
</comment>
<name>A0ABM9KET6_9RALS</name>
<dbReference type="EMBL" id="CAUDKV010000001">
    <property type="protein sequence ID" value="CAJ0851253.1"/>
    <property type="molecule type" value="Genomic_DNA"/>
</dbReference>
<evidence type="ECO:0000313" key="2">
    <source>
        <dbReference type="EMBL" id="CAJ0851253.1"/>
    </source>
</evidence>
<organism evidence="2 3">
    <name type="scientific">Ralstonia mannitolilytica</name>
    <dbReference type="NCBI Taxonomy" id="105219"/>
    <lineage>
        <taxon>Bacteria</taxon>
        <taxon>Pseudomonadati</taxon>
        <taxon>Pseudomonadota</taxon>
        <taxon>Betaproteobacteria</taxon>
        <taxon>Burkholderiales</taxon>
        <taxon>Burkholderiaceae</taxon>
        <taxon>Ralstonia</taxon>
    </lineage>
</organism>
<keyword evidence="1" id="KW-0233">DNA recombination</keyword>
<evidence type="ECO:0000256" key="1">
    <source>
        <dbReference type="ARBA" id="ARBA00023172"/>
    </source>
</evidence>
<reference evidence="2 3" key="1">
    <citation type="submission" date="2023-07" db="EMBL/GenBank/DDBJ databases">
        <authorList>
            <person name="Peeters C."/>
        </authorList>
    </citation>
    <scope>NUCLEOTIDE SEQUENCE [LARGE SCALE GENOMIC DNA]</scope>
    <source>
        <strain evidence="2 3">R-77569</strain>
    </source>
</reference>
<keyword evidence="3" id="KW-1185">Reference proteome</keyword>
<dbReference type="InterPro" id="IPR011010">
    <property type="entry name" value="DNA_brk_join_enz"/>
</dbReference>
<dbReference type="Gene3D" id="1.10.443.10">
    <property type="entry name" value="Intergrase catalytic core"/>
    <property type="match status" value="1"/>
</dbReference>
<evidence type="ECO:0008006" key="4">
    <source>
        <dbReference type="Google" id="ProtNLM"/>
    </source>
</evidence>
<protein>
    <recommendedName>
        <fullName evidence="4">Site-specific integrase</fullName>
    </recommendedName>
</protein>
<dbReference type="Proteomes" id="UP001190452">
    <property type="component" value="Unassembled WGS sequence"/>
</dbReference>
<accession>A0ABM9KET6</accession>
<dbReference type="SUPFAM" id="SSF56349">
    <property type="entry name" value="DNA breaking-rejoining enzymes"/>
    <property type="match status" value="1"/>
</dbReference>
<evidence type="ECO:0000313" key="3">
    <source>
        <dbReference type="Proteomes" id="UP001190452"/>
    </source>
</evidence>
<gene>
    <name evidence="2" type="ORF">R77569_00461</name>
</gene>
<sequence>MVEPTRKRNKATRPIPVYAAQELPTRLLIINSTHSDSPGTLDLNEFHTGKKNSSRAADNVGARVPFAGSWKGGFTGRPALIEELAPHIRAIYGASPDLTLSSVKGALRAWWRLLDKYEDLAPVSSVRDFDDIHGAIQLRDGISGENATIFLRIVNAARDSQKIPCLYWQKNERPQSNSDVPEFQSISRIYHELKRRVFNIFHRWEDADVMANSGVNWTNRLDHRAQNQPWTIEDIHSTYRGFAMHMEHPCPSQTVLTEHMSYSPSREAHFFEAVFGRYPSRRDVQNILMLFLLRTGWNGGPAINMNAEEESAYLRPHPISPDHHIVYAIKKRGNTEQVAIGLNKSALSPGNLIKALWVRTEPLRMELRRELKILLTCAPTREVEARIAELRRRIRSPWLYVSSRNHNEIDALDIRTYSVDADRVSIIRNLIRHVNLSLPSGEALDERMTLGDFRDAYISYAYQASGYSWLVAQLAAGHSSLESLKAYLRKRRWKAHGEKKVRTFQTVFWTEIESRRIVDAAVLFALVERGEITEEQRTRWLQYKDRTRVGMGCKSFRNPPPEIAPHHVSGDGCRVQRCTLCHHGVVFEDSVGHMARRLAELYWLKTRLPLTTWHESSFEDELEATETTLRLLFDATVVEKFVQFWTIEIEAGRHKPLQMEGEYGA</sequence>
<proteinExistence type="predicted"/>
<dbReference type="InterPro" id="IPR013762">
    <property type="entry name" value="Integrase-like_cat_sf"/>
</dbReference>